<sequence length="139" mass="15166">MPDIELVPIDEPVLEALIQAAVNGADADEVTPPLSENNEWTPERMEWLRAYHRACREGLDGPAGEAIWAITSSGTPVGAVRLKRTGDGDVVEAGIWLVRSLADAESDGSPSGEFWRRLVPVGRVPFVQILPTRTLPRRS</sequence>
<dbReference type="RefSeq" id="WP_146318366.1">
    <property type="nucleotide sequence ID" value="NZ_VCQV01000025.1"/>
</dbReference>
<gene>
    <name evidence="1" type="ORF">FGL98_16260</name>
</gene>
<reference evidence="1 2" key="1">
    <citation type="submission" date="2019-05" db="EMBL/GenBank/DDBJ databases">
        <authorList>
            <person name="Lee S.D."/>
        </authorList>
    </citation>
    <scope>NUCLEOTIDE SEQUENCE [LARGE SCALE GENOMIC DNA]</scope>
    <source>
        <strain evidence="1 2">C5-26</strain>
    </source>
</reference>
<evidence type="ECO:0000313" key="2">
    <source>
        <dbReference type="Proteomes" id="UP000320244"/>
    </source>
</evidence>
<accession>A0A563DX11</accession>
<name>A0A563DX11_9MICO</name>
<organism evidence="1 2">
    <name type="scientific">Leekyejoonella antrihumi</name>
    <dbReference type="NCBI Taxonomy" id="1660198"/>
    <lineage>
        <taxon>Bacteria</taxon>
        <taxon>Bacillati</taxon>
        <taxon>Actinomycetota</taxon>
        <taxon>Actinomycetes</taxon>
        <taxon>Micrococcales</taxon>
        <taxon>Dermacoccaceae</taxon>
        <taxon>Leekyejoonella</taxon>
    </lineage>
</organism>
<evidence type="ECO:0000313" key="1">
    <source>
        <dbReference type="EMBL" id="TWP34669.1"/>
    </source>
</evidence>
<keyword evidence="2" id="KW-1185">Reference proteome</keyword>
<proteinExistence type="predicted"/>
<comment type="caution">
    <text evidence="1">The sequence shown here is derived from an EMBL/GenBank/DDBJ whole genome shotgun (WGS) entry which is preliminary data.</text>
</comment>
<evidence type="ECO:0008006" key="3">
    <source>
        <dbReference type="Google" id="ProtNLM"/>
    </source>
</evidence>
<dbReference type="OrthoDB" id="4938828at2"/>
<dbReference type="Proteomes" id="UP000320244">
    <property type="component" value="Unassembled WGS sequence"/>
</dbReference>
<dbReference type="EMBL" id="VCQV01000025">
    <property type="protein sequence ID" value="TWP34669.1"/>
    <property type="molecule type" value="Genomic_DNA"/>
</dbReference>
<dbReference type="AlphaFoldDB" id="A0A563DX11"/>
<protein>
    <recommendedName>
        <fullName evidence="3">GNAT family N-acetyltransferase</fullName>
    </recommendedName>
</protein>
<dbReference type="Gene3D" id="3.40.630.30">
    <property type="match status" value="1"/>
</dbReference>
<reference evidence="1 2" key="2">
    <citation type="submission" date="2019-08" db="EMBL/GenBank/DDBJ databases">
        <title>Jejuicoccus antrihumi gen. nov., sp. nov., a new member of the family Dermacoccaceae isolated from a cave.</title>
        <authorList>
            <person name="Schumann P."/>
            <person name="Kim I.S."/>
        </authorList>
    </citation>
    <scope>NUCLEOTIDE SEQUENCE [LARGE SCALE GENOMIC DNA]</scope>
    <source>
        <strain evidence="1 2">C5-26</strain>
    </source>
</reference>